<feature type="chain" id="PRO_5041742883" description="Repeat protein (TIGR02543 family)" evidence="2">
    <location>
        <begin position="23"/>
        <end position="653"/>
    </location>
</feature>
<feature type="signal peptide" evidence="2">
    <location>
        <begin position="1"/>
        <end position="22"/>
    </location>
</feature>
<comment type="caution">
    <text evidence="3">The sequence shown here is derived from an EMBL/GenBank/DDBJ whole genome shotgun (WGS) entry which is preliminary data.</text>
</comment>
<evidence type="ECO:0000256" key="2">
    <source>
        <dbReference type="SAM" id="SignalP"/>
    </source>
</evidence>
<keyword evidence="2" id="KW-0732">Signal</keyword>
<name>A0AA94JE05_9GAMM</name>
<organism evidence="3 4">
    <name type="scientific">Idiomarina aquatica</name>
    <dbReference type="NCBI Taxonomy" id="1327752"/>
    <lineage>
        <taxon>Bacteria</taxon>
        <taxon>Pseudomonadati</taxon>
        <taxon>Pseudomonadota</taxon>
        <taxon>Gammaproteobacteria</taxon>
        <taxon>Alteromonadales</taxon>
        <taxon>Idiomarinaceae</taxon>
        <taxon>Idiomarina</taxon>
    </lineage>
</organism>
<comment type="subcellular location">
    <subcellularLocation>
        <location evidence="1">Cell envelope</location>
    </subcellularLocation>
</comment>
<accession>A0AA94JE05</accession>
<reference evidence="4" key="1">
    <citation type="journal article" date="2018" name="Front. Microbiol.">
        <title>Genome-Based Analysis Reveals the Taxonomy and Diversity of the Family Idiomarinaceae.</title>
        <authorList>
            <person name="Liu Y."/>
            <person name="Lai Q."/>
            <person name="Shao Z."/>
        </authorList>
    </citation>
    <scope>NUCLEOTIDE SEQUENCE [LARGE SCALE GENOMIC DNA]</scope>
    <source>
        <strain evidence="4">SN-14</strain>
    </source>
</reference>
<evidence type="ECO:0000313" key="3">
    <source>
        <dbReference type="EMBL" id="RUO45183.1"/>
    </source>
</evidence>
<proteinExistence type="predicted"/>
<evidence type="ECO:0008006" key="5">
    <source>
        <dbReference type="Google" id="ProtNLM"/>
    </source>
</evidence>
<dbReference type="AlphaFoldDB" id="A0AA94JE05"/>
<sequence>MVLRQVIAQVLVLFLCSFSALAATADTVAPELIDMHLSPSVIDVTDGPAQVTLTARVKEANGMGNYNQHLMPPEGYQTNFRETVFICQTCSNTPKWERIDGTDEYEVSVTFELDRDSPAGKWSVIFEYLRDAAGNYMPTLDAEALVALGLDPYVDVINPYEVDTTPPELMSYSLSATEINSSEGAEIIEVHMLARDERAMGNHLVYLRGPSDSYGYQDYIHVCNSCSGDERPKWQPTAVPDVYSLRVQFEIAQDAEAGIWRIEPGYIWDELGNGTDYFNDETLAELGFNARFVVNDTVETSLALNAEEPLNYIEFGSSGDIGLTLSAEEGQTLPSEFQLTLTADAGIRIDEAFILQNVSNAMSCLGYSSYYRCDVAIAEGLTKVDVLSRVTPQTEGVYEIVYEVASEQDLNWADNQASVSVNAHPQSYLITTEIIGNGGEFSPAELDAPIDQTANFELTTYEGYELIQVSGCGGSLSGTTYTTAPVDGACTVTAEFERLSYTVNFYSNDGSLLKSQRVFYGETAIAPEVPPITGYHFIGWDTEFSHVTQDLSVTAQYAINQYEVSLWITGKGSVNPGAQTINWGETLLFELVPEADYKLYSIEGCGGQLVDEFHYQTAAITQNCEIVVKFRDASPRKSTLLMLLMATQSVEQQ</sequence>
<dbReference type="Gene3D" id="2.60.40.4270">
    <property type="entry name" value="Listeria-Bacteroides repeat domain"/>
    <property type="match status" value="1"/>
</dbReference>
<dbReference type="RefSeq" id="WP_126819564.1">
    <property type="nucleotide sequence ID" value="NZ_PIPS01000001.1"/>
</dbReference>
<dbReference type="InterPro" id="IPR013378">
    <property type="entry name" value="InlB-like_B-rpt"/>
</dbReference>
<gene>
    <name evidence="3" type="ORF">CWE23_03960</name>
</gene>
<keyword evidence="4" id="KW-1185">Reference proteome</keyword>
<dbReference type="EMBL" id="PIPS01000001">
    <property type="protein sequence ID" value="RUO45183.1"/>
    <property type="molecule type" value="Genomic_DNA"/>
</dbReference>
<dbReference type="Proteomes" id="UP000286680">
    <property type="component" value="Unassembled WGS sequence"/>
</dbReference>
<evidence type="ECO:0000256" key="1">
    <source>
        <dbReference type="ARBA" id="ARBA00004196"/>
    </source>
</evidence>
<evidence type="ECO:0000313" key="4">
    <source>
        <dbReference type="Proteomes" id="UP000286680"/>
    </source>
</evidence>
<dbReference type="Pfam" id="PF09479">
    <property type="entry name" value="Flg_new"/>
    <property type="match status" value="1"/>
</dbReference>
<dbReference type="InterPro" id="IPR042229">
    <property type="entry name" value="Listeria/Bacterioides_rpt_sf"/>
</dbReference>
<protein>
    <recommendedName>
        <fullName evidence="5">Repeat protein (TIGR02543 family)</fullName>
    </recommendedName>
</protein>
<dbReference type="GO" id="GO:0030313">
    <property type="term" value="C:cell envelope"/>
    <property type="evidence" value="ECO:0007669"/>
    <property type="project" value="UniProtKB-SubCell"/>
</dbReference>